<feature type="region of interest" description="Disordered" evidence="1">
    <location>
        <begin position="1"/>
        <end position="23"/>
    </location>
</feature>
<feature type="compositionally biased region" description="Basic and acidic residues" evidence="1">
    <location>
        <begin position="94"/>
        <end position="104"/>
    </location>
</feature>
<keyword evidence="2" id="KW-1133">Transmembrane helix</keyword>
<evidence type="ECO:0000256" key="1">
    <source>
        <dbReference type="SAM" id="MobiDB-lite"/>
    </source>
</evidence>
<feature type="compositionally biased region" description="Low complexity" evidence="1">
    <location>
        <begin position="1"/>
        <end position="14"/>
    </location>
</feature>
<gene>
    <name evidence="3" type="ORF">ACFPCZ_16860</name>
</gene>
<name>A0ABV9SQF3_9ACTN</name>
<dbReference type="EMBL" id="JBHSIY010000014">
    <property type="protein sequence ID" value="MFC4868305.1"/>
    <property type="molecule type" value="Genomic_DNA"/>
</dbReference>
<proteinExistence type="predicted"/>
<evidence type="ECO:0000313" key="3">
    <source>
        <dbReference type="EMBL" id="MFC4868305.1"/>
    </source>
</evidence>
<organism evidence="3 4">
    <name type="scientific">Streptomonospora arabica</name>
    <dbReference type="NCBI Taxonomy" id="412417"/>
    <lineage>
        <taxon>Bacteria</taxon>
        <taxon>Bacillati</taxon>
        <taxon>Actinomycetota</taxon>
        <taxon>Actinomycetes</taxon>
        <taxon>Streptosporangiales</taxon>
        <taxon>Nocardiopsidaceae</taxon>
        <taxon>Streptomonospora</taxon>
    </lineage>
</organism>
<reference evidence="4" key="1">
    <citation type="journal article" date="2019" name="Int. J. Syst. Evol. Microbiol.">
        <title>The Global Catalogue of Microorganisms (GCM) 10K type strain sequencing project: providing services to taxonomists for standard genome sequencing and annotation.</title>
        <authorList>
            <consortium name="The Broad Institute Genomics Platform"/>
            <consortium name="The Broad Institute Genome Sequencing Center for Infectious Disease"/>
            <person name="Wu L."/>
            <person name="Ma J."/>
        </authorList>
    </citation>
    <scope>NUCLEOTIDE SEQUENCE [LARGE SCALE GENOMIC DNA]</scope>
    <source>
        <strain evidence="4">CGMCC 4.7304</strain>
    </source>
</reference>
<comment type="caution">
    <text evidence="3">The sequence shown here is derived from an EMBL/GenBank/DDBJ whole genome shotgun (WGS) entry which is preliminary data.</text>
</comment>
<protein>
    <submittedName>
        <fullName evidence="3">ABC transporter permease</fullName>
    </submittedName>
</protein>
<sequence length="145" mass="15193">MSDSAPSSPAQPGLPAQPPLPDAFHATPNAESYVLQADALRRRQLRAALLYGSSRYWRRRQRVWPAVVAGGILAAVLAGVIVVAGAFDAQQVINDERRQGRDEPATTVSPQPSPPVVGEHASPAAGVPAVLEPARATPGPDPAVR</sequence>
<keyword evidence="2" id="KW-0472">Membrane</keyword>
<feature type="region of interest" description="Disordered" evidence="1">
    <location>
        <begin position="94"/>
        <end position="145"/>
    </location>
</feature>
<accession>A0ABV9SQF3</accession>
<dbReference type="Proteomes" id="UP001595858">
    <property type="component" value="Unassembled WGS sequence"/>
</dbReference>
<feature type="transmembrane region" description="Helical" evidence="2">
    <location>
        <begin position="63"/>
        <end position="87"/>
    </location>
</feature>
<keyword evidence="4" id="KW-1185">Reference proteome</keyword>
<evidence type="ECO:0000256" key="2">
    <source>
        <dbReference type="SAM" id="Phobius"/>
    </source>
</evidence>
<keyword evidence="2" id="KW-0812">Transmembrane</keyword>
<dbReference type="RefSeq" id="WP_344143886.1">
    <property type="nucleotide sequence ID" value="NZ_BAAAQI010000008.1"/>
</dbReference>
<evidence type="ECO:0000313" key="4">
    <source>
        <dbReference type="Proteomes" id="UP001595858"/>
    </source>
</evidence>